<dbReference type="Gene3D" id="3.40.50.150">
    <property type="entry name" value="Vaccinia Virus protein VP39"/>
    <property type="match status" value="1"/>
</dbReference>
<accession>A0AA86N0X5</accession>
<feature type="domain" description="Methyltransferase type 11" evidence="1">
    <location>
        <begin position="62"/>
        <end position="155"/>
    </location>
</feature>
<reference evidence="2" key="1">
    <citation type="submission" date="2022-10" db="EMBL/GenBank/DDBJ databases">
        <authorList>
            <person name="Koch H."/>
        </authorList>
    </citation>
    <scope>NUCLEOTIDE SEQUENCE</scope>
    <source>
        <strain evidence="2">DNF</strain>
    </source>
</reference>
<dbReference type="InterPro" id="IPR029063">
    <property type="entry name" value="SAM-dependent_MTases_sf"/>
</dbReference>
<sequence>MITQDRWRVAQEYERSFWQNQARQIAAGAVGQMSWYSWKAKLMEEHLSEFLRPQMKDSAVVLEVGSGPVGIASFLPWGTRYAVDPLEDFYRSEQALCQLRDKTVTYSAGSGERLQFESNTFSLVVLDNVLDHVHQASEVLHEIGRVMKPDGLLYFAVNIHTTWGAFLHRILSRLKIDRGHPYTFTAASIRAFLTAHGFAVQKEFINDYRKAKEQDLKSAALKDKLKAYAGLSEFIYYAVCARREAQR</sequence>
<evidence type="ECO:0000313" key="2">
    <source>
        <dbReference type="EMBL" id="CAI4032540.1"/>
    </source>
</evidence>
<dbReference type="PANTHER" id="PTHR45036">
    <property type="entry name" value="METHYLTRANSFERASE LIKE 7B"/>
    <property type="match status" value="1"/>
</dbReference>
<keyword evidence="3" id="KW-1185">Reference proteome</keyword>
<proteinExistence type="predicted"/>
<dbReference type="PANTHER" id="PTHR45036:SF1">
    <property type="entry name" value="METHYLTRANSFERASE LIKE 7A"/>
    <property type="match status" value="1"/>
</dbReference>
<dbReference type="InterPro" id="IPR052356">
    <property type="entry name" value="Thiol_S-MT"/>
</dbReference>
<dbReference type="GO" id="GO:0008757">
    <property type="term" value="F:S-adenosylmethionine-dependent methyltransferase activity"/>
    <property type="evidence" value="ECO:0007669"/>
    <property type="project" value="InterPro"/>
</dbReference>
<dbReference type="Pfam" id="PF08241">
    <property type="entry name" value="Methyltransf_11"/>
    <property type="match status" value="1"/>
</dbReference>
<dbReference type="AlphaFoldDB" id="A0AA86N0X5"/>
<evidence type="ECO:0000313" key="3">
    <source>
        <dbReference type="Proteomes" id="UP001179121"/>
    </source>
</evidence>
<organism evidence="2 3">
    <name type="scientific">Nitrospira tepida</name>
    <dbReference type="NCBI Taxonomy" id="2973512"/>
    <lineage>
        <taxon>Bacteria</taxon>
        <taxon>Pseudomonadati</taxon>
        <taxon>Nitrospirota</taxon>
        <taxon>Nitrospiria</taxon>
        <taxon>Nitrospirales</taxon>
        <taxon>Nitrospiraceae</taxon>
        <taxon>Nitrospira</taxon>
    </lineage>
</organism>
<evidence type="ECO:0000259" key="1">
    <source>
        <dbReference type="Pfam" id="PF08241"/>
    </source>
</evidence>
<dbReference type="KEGG" id="nti:DNFV4_02970"/>
<dbReference type="InterPro" id="IPR013216">
    <property type="entry name" value="Methyltransf_11"/>
</dbReference>
<dbReference type="RefSeq" id="WP_289269262.1">
    <property type="nucleotide sequence ID" value="NZ_OX365700.1"/>
</dbReference>
<dbReference type="CDD" id="cd02440">
    <property type="entry name" value="AdoMet_MTases"/>
    <property type="match status" value="1"/>
</dbReference>
<dbReference type="Proteomes" id="UP001179121">
    <property type="component" value="Chromosome"/>
</dbReference>
<dbReference type="SUPFAM" id="SSF53335">
    <property type="entry name" value="S-adenosyl-L-methionine-dependent methyltransferases"/>
    <property type="match status" value="1"/>
</dbReference>
<gene>
    <name evidence="2" type="ORF">DNFV4_02970</name>
</gene>
<protein>
    <submittedName>
        <fullName evidence="2">Methyltransf_11 domain-containing protein</fullName>
    </submittedName>
</protein>
<name>A0AA86N0X5_9BACT</name>
<dbReference type="EMBL" id="OX365700">
    <property type="protein sequence ID" value="CAI4032540.1"/>
    <property type="molecule type" value="Genomic_DNA"/>
</dbReference>